<dbReference type="PROSITE" id="PS51197">
    <property type="entry name" value="HTH_RRF2_2"/>
    <property type="match status" value="1"/>
</dbReference>
<evidence type="ECO:0000313" key="1">
    <source>
        <dbReference type="EMBL" id="MCZ8516178.1"/>
    </source>
</evidence>
<accession>A0ABT4QH99</accession>
<dbReference type="SUPFAM" id="SSF46785">
    <property type="entry name" value="Winged helix' DNA-binding domain"/>
    <property type="match status" value="1"/>
</dbReference>
<dbReference type="InterPro" id="IPR000944">
    <property type="entry name" value="Tscrpt_reg_Rrf2"/>
</dbReference>
<comment type="caution">
    <text evidence="1">The sequence shown here is derived from an EMBL/GenBank/DDBJ whole genome shotgun (WGS) entry which is preliminary data.</text>
</comment>
<dbReference type="PANTHER" id="PTHR33221">
    <property type="entry name" value="WINGED HELIX-TURN-HELIX TRANSCRIPTIONAL REGULATOR, RRF2 FAMILY"/>
    <property type="match status" value="1"/>
</dbReference>
<keyword evidence="2" id="KW-1185">Reference proteome</keyword>
<proteinExistence type="predicted"/>
<dbReference type="Proteomes" id="UP001527882">
    <property type="component" value="Unassembled WGS sequence"/>
</dbReference>
<dbReference type="InterPro" id="IPR036390">
    <property type="entry name" value="WH_DNA-bd_sf"/>
</dbReference>
<sequence length="143" mass="15858">MNSEFTIAVHSLVLLAYRPDHMATSDMIAHNVCTHPARVRKVLSCLRKRGYVTTKEGSGGGYLLSCDPAEVTLAEIYRATSIGSIKPAWCSGDEEQDCMIACNMADVMEDIFTEAEVQLLAFLEQLTIFRVLERVRVSQQSKG</sequence>
<evidence type="ECO:0000313" key="2">
    <source>
        <dbReference type="Proteomes" id="UP001527882"/>
    </source>
</evidence>
<reference evidence="1 2" key="1">
    <citation type="submission" date="2022-12" db="EMBL/GenBank/DDBJ databases">
        <title>Draft genome sequence of Paenibacillus sp. dW9.</title>
        <authorList>
            <person name="Choi E.-W."/>
            <person name="Kim D.-U."/>
        </authorList>
    </citation>
    <scope>NUCLEOTIDE SEQUENCE [LARGE SCALE GENOMIC DNA]</scope>
    <source>
        <strain evidence="2">dW9</strain>
    </source>
</reference>
<dbReference type="EMBL" id="JAQAGZ010000022">
    <property type="protein sequence ID" value="MCZ8516178.1"/>
    <property type="molecule type" value="Genomic_DNA"/>
</dbReference>
<dbReference type="Gene3D" id="1.10.10.10">
    <property type="entry name" value="Winged helix-like DNA-binding domain superfamily/Winged helix DNA-binding domain"/>
    <property type="match status" value="1"/>
</dbReference>
<name>A0ABT4QH99_9BACL</name>
<organism evidence="1 2">
    <name type="scientific">Paenibacillus gyeongsangnamensis</name>
    <dbReference type="NCBI Taxonomy" id="3388067"/>
    <lineage>
        <taxon>Bacteria</taxon>
        <taxon>Bacillati</taxon>
        <taxon>Bacillota</taxon>
        <taxon>Bacilli</taxon>
        <taxon>Bacillales</taxon>
        <taxon>Paenibacillaceae</taxon>
        <taxon>Paenibacillus</taxon>
    </lineage>
</organism>
<dbReference type="InterPro" id="IPR030489">
    <property type="entry name" value="TR_Rrf2-type_CS"/>
</dbReference>
<gene>
    <name evidence="1" type="ORF">O9H85_28055</name>
</gene>
<dbReference type="InterPro" id="IPR036388">
    <property type="entry name" value="WH-like_DNA-bd_sf"/>
</dbReference>
<dbReference type="Pfam" id="PF02082">
    <property type="entry name" value="Rrf2"/>
    <property type="match status" value="1"/>
</dbReference>
<dbReference type="PANTHER" id="PTHR33221:SF15">
    <property type="entry name" value="HTH-TYPE TRANSCRIPTIONAL REGULATOR YWGB-RELATED"/>
    <property type="match status" value="1"/>
</dbReference>
<protein>
    <submittedName>
        <fullName evidence="1">Rrf2 family transcriptional regulator</fullName>
    </submittedName>
</protein>
<dbReference type="RefSeq" id="WP_269884711.1">
    <property type="nucleotide sequence ID" value="NZ_JAQAGZ010000022.1"/>
</dbReference>
<dbReference type="PROSITE" id="PS01332">
    <property type="entry name" value="HTH_RRF2_1"/>
    <property type="match status" value="1"/>
</dbReference>